<dbReference type="PANTHER" id="PTHR14905:SF7">
    <property type="entry name" value="VON WILLEBRAND FACTOR A DOMAIN-CONTAINING PROTEIN 7"/>
    <property type="match status" value="1"/>
</dbReference>
<name>A0A9X0A730_9CNID</name>
<keyword evidence="5" id="KW-1185">Reference proteome</keyword>
<dbReference type="EMBL" id="MU825396">
    <property type="protein sequence ID" value="KAJ7394636.1"/>
    <property type="molecule type" value="Genomic_DNA"/>
</dbReference>
<sequence length="891" mass="98301">MMEAAHLGSQDLYQSLAAATGGQVLRTKKNKVSVVVNIIGSKSSAGDTGDLSEVILLHARSDSKEAVRDIPFLIDVDNTLEDILIVLSAEDDPAITLFNPTEDQDFTATIYSQFDYIHVTKVSNFEGGKLLIRVRCTGPYSLQVTGRSVLDFTYQLSSVENLETGESKRLLGSPVKGQTLLLNLAFTKPEFIKEVALLSLLNSNGSVMESFAVEKGQGIYRDSLHVLFTPSSERFRFQLTGKTTDGKTLRRVKPTEIKIEQVQLDFNYRSVISSRRIFPGITSYVPLKITNKGNSKNFTLKTMDDLGFIESVVPSYRFVAENDTAEFSLVVRAPANASSGDTSTVAVYAIPTSSEKPSNYMVFYISVTTKEEDNFPPRCEVVNQTSTCDAVYNLSNCSNYTWTSHINVLDMGKAGLLTITAKNSKLGQLNVVPFTAGISDKSVAAVYTSTCCQPTASIIAVDKFGNTGFCELSAVTQVINIKADTRYSELNVVVEETSKLALNITNLGTKGSFTLRISENKYYIGYVTPLNVKMDHKELARCEVVLIGKRETGSNKTSLVVEAVPLAREINAKDMRLLEMDVTVQARKEDRPKPSLGWNVTSDVDPKPLLIVQYGVKAVLKFMVTNNGLAGTFHFKSTPSTNIWTQFTPNPVYLNNNETTSLELQMDAKQNRRIEEKMMVSTISRSSRKEIRLFSRNIKVILKEEFPALKSLVPSGKVVISSGATVRVNFTVINVGQDGEFTFKVSSPASLTCQVTPETVFLRQNGRILGHLIVKSSMATKTGNMQVKVTAESTSAKIKKAESLIFTLKIVVNNNIVEEEIKEEEKMGFITIIGIVVGCVILLALILLVMCLCIRKRGSWNVWKPKPKQTKERVKVEISTLGKSVDKPDMV</sequence>
<feature type="domain" description="VWA7 Ig-like" evidence="3">
    <location>
        <begin position="272"/>
        <end position="368"/>
    </location>
</feature>
<comment type="caution">
    <text evidence="4">The sequence shown here is derived from an EMBL/GenBank/DDBJ whole genome shotgun (WGS) entry which is preliminary data.</text>
</comment>
<evidence type="ECO:0000313" key="4">
    <source>
        <dbReference type="EMBL" id="KAJ7394636.1"/>
    </source>
</evidence>
<dbReference type="OrthoDB" id="301415at2759"/>
<evidence type="ECO:0000313" key="5">
    <source>
        <dbReference type="Proteomes" id="UP001163046"/>
    </source>
</evidence>
<dbReference type="AlphaFoldDB" id="A0A9X0A730"/>
<reference evidence="4" key="1">
    <citation type="submission" date="2023-01" db="EMBL/GenBank/DDBJ databases">
        <title>Genome assembly of the deep-sea coral Lophelia pertusa.</title>
        <authorList>
            <person name="Herrera S."/>
            <person name="Cordes E."/>
        </authorList>
    </citation>
    <scope>NUCLEOTIDE SEQUENCE</scope>
    <source>
        <strain evidence="4">USNM1676648</strain>
        <tissue evidence="4">Polyp</tissue>
    </source>
</reference>
<feature type="transmembrane region" description="Helical" evidence="1">
    <location>
        <begin position="827"/>
        <end position="854"/>
    </location>
</feature>
<dbReference type="PANTHER" id="PTHR14905">
    <property type="entry name" value="NG37"/>
    <property type="match status" value="1"/>
</dbReference>
<evidence type="ECO:0000256" key="1">
    <source>
        <dbReference type="SAM" id="Phobius"/>
    </source>
</evidence>
<organism evidence="4 5">
    <name type="scientific">Desmophyllum pertusum</name>
    <dbReference type="NCBI Taxonomy" id="174260"/>
    <lineage>
        <taxon>Eukaryota</taxon>
        <taxon>Metazoa</taxon>
        <taxon>Cnidaria</taxon>
        <taxon>Anthozoa</taxon>
        <taxon>Hexacorallia</taxon>
        <taxon>Scleractinia</taxon>
        <taxon>Caryophylliina</taxon>
        <taxon>Caryophylliidae</taxon>
        <taxon>Desmophyllum</taxon>
    </lineage>
</organism>
<accession>A0A9X0A730</accession>
<dbReference type="Pfam" id="PF23560">
    <property type="entry name" value="GBD_Hemicentin"/>
    <property type="match status" value="1"/>
</dbReference>
<keyword evidence="1" id="KW-0472">Membrane</keyword>
<dbReference type="InterPro" id="IPR057615">
    <property type="entry name" value="Ig_VWA7"/>
</dbReference>
<keyword evidence="1" id="KW-1133">Transmembrane helix</keyword>
<gene>
    <name evidence="4" type="primary">VWA7_2</name>
    <name evidence="4" type="ORF">OS493_000456</name>
</gene>
<feature type="domain" description="Hemicentin/VWA7 galactose-binding" evidence="2">
    <location>
        <begin position="57"/>
        <end position="148"/>
    </location>
</feature>
<dbReference type="Proteomes" id="UP001163046">
    <property type="component" value="Unassembled WGS sequence"/>
</dbReference>
<keyword evidence="1" id="KW-0812">Transmembrane</keyword>
<protein>
    <submittedName>
        <fullName evidence="4">von Willebrand factor A</fullName>
    </submittedName>
</protein>
<dbReference type="Pfam" id="PF23619">
    <property type="entry name" value="Ig_VWA7"/>
    <property type="match status" value="1"/>
</dbReference>
<proteinExistence type="predicted"/>
<evidence type="ECO:0000259" key="2">
    <source>
        <dbReference type="Pfam" id="PF23560"/>
    </source>
</evidence>
<dbReference type="InterPro" id="IPR056475">
    <property type="entry name" value="GBD_Hemicentin/VWA7"/>
</dbReference>
<dbReference type="InterPro" id="IPR052577">
    <property type="entry name" value="VWA7"/>
</dbReference>
<evidence type="ECO:0000259" key="3">
    <source>
        <dbReference type="Pfam" id="PF23619"/>
    </source>
</evidence>